<feature type="compositionally biased region" description="Low complexity" evidence="1">
    <location>
        <begin position="267"/>
        <end position="279"/>
    </location>
</feature>
<organism evidence="2 3">
    <name type="scientific">Echinococcus granulosus</name>
    <name type="common">Hydatid tapeworm</name>
    <dbReference type="NCBI Taxonomy" id="6210"/>
    <lineage>
        <taxon>Eukaryota</taxon>
        <taxon>Metazoa</taxon>
        <taxon>Spiralia</taxon>
        <taxon>Lophotrochozoa</taxon>
        <taxon>Platyhelminthes</taxon>
        <taxon>Cestoda</taxon>
        <taxon>Eucestoda</taxon>
        <taxon>Cyclophyllidea</taxon>
        <taxon>Taeniidae</taxon>
        <taxon>Echinococcus</taxon>
        <taxon>Echinococcus granulosus group</taxon>
    </lineage>
</organism>
<dbReference type="RefSeq" id="XP_024349943.1">
    <property type="nucleotide sequence ID" value="XM_024495667.1"/>
</dbReference>
<feature type="region of interest" description="Disordered" evidence="1">
    <location>
        <begin position="265"/>
        <end position="287"/>
    </location>
</feature>
<dbReference type="EMBL" id="APAU02000056">
    <property type="protein sequence ID" value="EUB58747.1"/>
    <property type="molecule type" value="Genomic_DNA"/>
</dbReference>
<dbReference type="CTD" id="36342133"/>
<evidence type="ECO:0000256" key="1">
    <source>
        <dbReference type="SAM" id="MobiDB-lite"/>
    </source>
</evidence>
<sequence>MFQQFVTWMGEILPYLATPIADDVQHFLYVRSLNLPPDIVASSLFTVGLNGIEKKSLVYSEIDRSAKVERMCVYVTFLELLDERQDWFSDQLHYSHELACLLKNDTRVPPPAYSSESASASYTSTLELGIYKVWMFRFLATLSPAKRWRQMGGWIAPRFCQCFDGDLNEVGILEILGYISQGLIPEVYAFQNSPDQLISEVRSHRPSSLSAVPSRRLSEILRPPSPEPIYDEVAAITTASKRWTWTAPPPQTTWRSVVMEVTPLPTVPSAGPSSPTGSSLNGGNGGGGTYSSVYYDSVIAVEEEEEEEEEEEVSKDGDAPPRTHSLHSRTSHEQLSRSLSSLLMHSTFSASNITEDSSLLRSRYDGVGGGGGVRLRRYRSLDWHFRVRSEAVDLPSIPCSAGDKVASFLDRSSVTTPTAEMTALPAPVVVARSYSCAASTPANQAKAEGVVVANPRGVTVPLGRVASPHEPPRVEDEHQQPFIASKFIEDVDEGVEEALNALSRPSSDSLMNSRKSVSLAEIRKLLQRRQQFVHLSSSSTQSSRLDYWGGVPPSPFSPTPGAIASPTGCTGQTPFLTDVGWTNADESGRELVETVEYWFEFDLEPLSHLSHDAVTNARYFLEPALSSATSAAVVEVDVEPEELPQRGQLKRRRNRRRN</sequence>
<evidence type="ECO:0000313" key="2">
    <source>
        <dbReference type="EMBL" id="EUB58747.1"/>
    </source>
</evidence>
<accession>W6UKX5</accession>
<dbReference type="KEGG" id="egl:EGR_06418"/>
<comment type="caution">
    <text evidence="2">The sequence shown here is derived from an EMBL/GenBank/DDBJ whole genome shotgun (WGS) entry which is preliminary data.</text>
</comment>
<feature type="region of interest" description="Disordered" evidence="1">
    <location>
        <begin position="302"/>
        <end position="334"/>
    </location>
</feature>
<name>W6UKX5_ECHGR</name>
<dbReference type="Proteomes" id="UP000019149">
    <property type="component" value="Unassembled WGS sequence"/>
</dbReference>
<protein>
    <submittedName>
        <fullName evidence="2">Uncharacterized protein</fullName>
    </submittedName>
</protein>
<dbReference type="AlphaFoldDB" id="W6UKX5"/>
<proteinExistence type="predicted"/>
<dbReference type="GeneID" id="36342133"/>
<gene>
    <name evidence="2" type="ORF">EGR_06418</name>
</gene>
<evidence type="ECO:0000313" key="3">
    <source>
        <dbReference type="Proteomes" id="UP000019149"/>
    </source>
</evidence>
<reference evidence="2 3" key="1">
    <citation type="journal article" date="2013" name="Nat. Genet.">
        <title>The genome of the hydatid tapeworm Echinococcus granulosus.</title>
        <authorList>
            <person name="Zheng H."/>
            <person name="Zhang W."/>
            <person name="Zhang L."/>
            <person name="Zhang Z."/>
            <person name="Li J."/>
            <person name="Lu G."/>
            <person name="Zhu Y."/>
            <person name="Wang Y."/>
            <person name="Huang Y."/>
            <person name="Liu J."/>
            <person name="Kang H."/>
            <person name="Chen J."/>
            <person name="Wang L."/>
            <person name="Chen A."/>
            <person name="Yu S."/>
            <person name="Gao Z."/>
            <person name="Jin L."/>
            <person name="Gu W."/>
            <person name="Wang Z."/>
            <person name="Zhao L."/>
            <person name="Shi B."/>
            <person name="Wen H."/>
            <person name="Lin R."/>
            <person name="Jones M.K."/>
            <person name="Brejova B."/>
            <person name="Vinar T."/>
            <person name="Zhao G."/>
            <person name="McManus D.P."/>
            <person name="Chen Z."/>
            <person name="Zhou Y."/>
            <person name="Wang S."/>
        </authorList>
    </citation>
    <scope>NUCLEOTIDE SEQUENCE [LARGE SCALE GENOMIC DNA]</scope>
</reference>
<keyword evidence="3" id="KW-1185">Reference proteome</keyword>
<feature type="compositionally biased region" description="Acidic residues" evidence="1">
    <location>
        <begin position="302"/>
        <end position="313"/>
    </location>
</feature>